<dbReference type="Proteomes" id="UP000299102">
    <property type="component" value="Unassembled WGS sequence"/>
</dbReference>
<dbReference type="AlphaFoldDB" id="A0A4C1YI40"/>
<name>A0A4C1YI40_EUMVA</name>
<sequence>MSIIYMAAYSTTNGLVALDEKKTDGILSAHAREDWVVPDITWVNEVPGCGNTTWVVKYFELGRGVIINTTRESARDLKKKLASRLRADANGKVRTTASVMVNSFRGAKRCDRLIVDEVLMNQFGNNVLATRIVRSLRLERFSDDHPKRFLKHTLTYTQVEKKFLITKGFGIGLTECENREDGHRSSHSLEETQQRTLSFNVRMTVCQRLLVPVSEFFSFSYRLVIRKSDDQEWIIISTGSRLYRIHLSGVGIVNVNEYEITDDGVTKDEGIHSMYDAIIMFLKKYGFCWYGFEKGTEIRITVDNVIDRYER</sequence>
<protein>
    <submittedName>
        <fullName evidence="1">Uncharacterized protein</fullName>
    </submittedName>
</protein>
<dbReference type="EMBL" id="BGZK01001273">
    <property type="protein sequence ID" value="GBP76041.1"/>
    <property type="molecule type" value="Genomic_DNA"/>
</dbReference>
<accession>A0A4C1YI40</accession>
<dbReference type="InterPro" id="IPR027417">
    <property type="entry name" value="P-loop_NTPase"/>
</dbReference>
<dbReference type="OrthoDB" id="9995375at2759"/>
<evidence type="ECO:0000313" key="2">
    <source>
        <dbReference type="Proteomes" id="UP000299102"/>
    </source>
</evidence>
<dbReference type="Gene3D" id="3.40.50.300">
    <property type="entry name" value="P-loop containing nucleotide triphosphate hydrolases"/>
    <property type="match status" value="1"/>
</dbReference>
<comment type="caution">
    <text evidence="1">The sequence shown here is derived from an EMBL/GenBank/DDBJ whole genome shotgun (WGS) entry which is preliminary data.</text>
</comment>
<keyword evidence="2" id="KW-1185">Reference proteome</keyword>
<organism evidence="1 2">
    <name type="scientific">Eumeta variegata</name>
    <name type="common">Bagworm moth</name>
    <name type="synonym">Eumeta japonica</name>
    <dbReference type="NCBI Taxonomy" id="151549"/>
    <lineage>
        <taxon>Eukaryota</taxon>
        <taxon>Metazoa</taxon>
        <taxon>Ecdysozoa</taxon>
        <taxon>Arthropoda</taxon>
        <taxon>Hexapoda</taxon>
        <taxon>Insecta</taxon>
        <taxon>Pterygota</taxon>
        <taxon>Neoptera</taxon>
        <taxon>Endopterygota</taxon>
        <taxon>Lepidoptera</taxon>
        <taxon>Glossata</taxon>
        <taxon>Ditrysia</taxon>
        <taxon>Tineoidea</taxon>
        <taxon>Psychidae</taxon>
        <taxon>Oiketicinae</taxon>
        <taxon>Eumeta</taxon>
    </lineage>
</organism>
<gene>
    <name evidence="1" type="ORF">EVAR_33349_1</name>
</gene>
<proteinExistence type="predicted"/>
<reference evidence="1 2" key="1">
    <citation type="journal article" date="2019" name="Commun. Biol.">
        <title>The bagworm genome reveals a unique fibroin gene that provides high tensile strength.</title>
        <authorList>
            <person name="Kono N."/>
            <person name="Nakamura H."/>
            <person name="Ohtoshi R."/>
            <person name="Tomita M."/>
            <person name="Numata K."/>
            <person name="Arakawa K."/>
        </authorList>
    </citation>
    <scope>NUCLEOTIDE SEQUENCE [LARGE SCALE GENOMIC DNA]</scope>
</reference>
<evidence type="ECO:0000313" key="1">
    <source>
        <dbReference type="EMBL" id="GBP76041.1"/>
    </source>
</evidence>